<name>A0A2T5I127_9PROT</name>
<proteinExistence type="predicted"/>
<comment type="caution">
    <text evidence="1">The sequence shown here is derived from an EMBL/GenBank/DDBJ whole genome shotgun (WGS) entry which is preliminary data.</text>
</comment>
<accession>A0A2T5I127</accession>
<sequence>MFFATAVDLAAAVEFSVNGDVRTSFFSLNREDRDGRETSTHEFRIRPRFGIGAKLNEQWRMQVRFAGRYSTDGSKFYFEIFDSIPAQDGLRQGDATLDEIYAEYHPDSAWEIRAGRFQSRALLRGVTEKSLDREDSPFTNITWTDGVQIKYKAATGWNTTAIAQYNYPDGPTQVRRAPLDFRDDGSRVSYFVSVENTQKTGPIVQRTVDITWLPDALHSRGIGAGAVDDYWAAVGRLAAQWPFGTRVKFLLGGEIGYAPSVPKRYVTRTGTIGNADGLATQITFNFIDIVPRQSIGLAFGRVGDGWLLAPTFNDNVYQAEVRYKWDINKDHTLEARLRYNQDIKQRTNAAHRGVKTSTIFCVTRSDSSPGIPRWQGLECQEHTGSN</sequence>
<dbReference type="EMBL" id="QAOK01000051">
    <property type="protein sequence ID" value="PTQ77513.1"/>
    <property type="molecule type" value="Genomic_DNA"/>
</dbReference>
<dbReference type="RefSeq" id="WP_219906691.1">
    <property type="nucleotide sequence ID" value="NZ_QAOK01000051.1"/>
</dbReference>
<evidence type="ECO:0000313" key="2">
    <source>
        <dbReference type="Proteomes" id="UP000244152"/>
    </source>
</evidence>
<gene>
    <name evidence="1" type="ORF">C8R21_1517</name>
</gene>
<organism evidence="1 2">
    <name type="scientific">Nitrosospira multiformis</name>
    <dbReference type="NCBI Taxonomy" id="1231"/>
    <lineage>
        <taxon>Bacteria</taxon>
        <taxon>Pseudomonadati</taxon>
        <taxon>Pseudomonadota</taxon>
        <taxon>Betaproteobacteria</taxon>
        <taxon>Nitrosomonadales</taxon>
        <taxon>Nitrosomonadaceae</taxon>
        <taxon>Nitrosospira</taxon>
    </lineage>
</organism>
<protein>
    <submittedName>
        <fullName evidence="1">Uncharacterized protein</fullName>
    </submittedName>
</protein>
<dbReference type="SUPFAM" id="SSF56935">
    <property type="entry name" value="Porins"/>
    <property type="match status" value="1"/>
</dbReference>
<reference evidence="1 2" key="1">
    <citation type="submission" date="2018-04" db="EMBL/GenBank/DDBJ databases">
        <title>Active sludge and wastewater microbial communities from Klosterneuburg, Austria.</title>
        <authorList>
            <person name="Wagner M."/>
        </authorList>
    </citation>
    <scope>NUCLEOTIDE SEQUENCE [LARGE SCALE GENOMIC DNA]</scope>
    <source>
        <strain evidence="1 2">Nl12</strain>
    </source>
</reference>
<evidence type="ECO:0000313" key="1">
    <source>
        <dbReference type="EMBL" id="PTQ77513.1"/>
    </source>
</evidence>
<dbReference type="Proteomes" id="UP000244152">
    <property type="component" value="Unassembled WGS sequence"/>
</dbReference>
<dbReference type="AlphaFoldDB" id="A0A2T5I127"/>